<dbReference type="Pfam" id="PF19045">
    <property type="entry name" value="Ligase_CoA_2"/>
    <property type="match status" value="1"/>
</dbReference>
<evidence type="ECO:0000313" key="6">
    <source>
        <dbReference type="Proteomes" id="UP000199473"/>
    </source>
</evidence>
<dbReference type="Pfam" id="PF13549">
    <property type="entry name" value="ATP-grasp_5"/>
    <property type="match status" value="1"/>
</dbReference>
<proteinExistence type="inferred from homology"/>
<dbReference type="GO" id="GO:0046872">
    <property type="term" value="F:metal ion binding"/>
    <property type="evidence" value="ECO:0007669"/>
    <property type="project" value="InterPro"/>
</dbReference>
<dbReference type="RefSeq" id="WP_092959058.1">
    <property type="nucleotide sequence ID" value="NZ_FOSQ01000003.1"/>
</dbReference>
<dbReference type="SUPFAM" id="SSF52210">
    <property type="entry name" value="Succinyl-CoA synthetase domains"/>
    <property type="match status" value="2"/>
</dbReference>
<dbReference type="PANTHER" id="PTHR42793">
    <property type="entry name" value="COA BINDING DOMAIN CONTAINING PROTEIN"/>
    <property type="match status" value="1"/>
</dbReference>
<dbReference type="PANTHER" id="PTHR42793:SF4">
    <property type="entry name" value="BLL6376 PROTEIN"/>
    <property type="match status" value="1"/>
</dbReference>
<dbReference type="FunFam" id="3.30.1490.20:FF:000020">
    <property type="entry name" value="Protein lysine acetyltransferase"/>
    <property type="match status" value="1"/>
</dbReference>
<evidence type="ECO:0000256" key="2">
    <source>
        <dbReference type="ARBA" id="ARBA00060888"/>
    </source>
</evidence>
<comment type="similarity">
    <text evidence="2">In the N-terminal section; belongs to the acetate CoA ligase alpha subunit family.</text>
</comment>
<dbReference type="GO" id="GO:0006099">
    <property type="term" value="P:tricarboxylic acid cycle"/>
    <property type="evidence" value="ECO:0007669"/>
    <property type="project" value="UniProtKB-KW"/>
</dbReference>
<dbReference type="EMBL" id="FOSQ01000003">
    <property type="protein sequence ID" value="SFK49374.1"/>
    <property type="molecule type" value="Genomic_DNA"/>
</dbReference>
<dbReference type="PROSITE" id="PS50975">
    <property type="entry name" value="ATP_GRASP"/>
    <property type="match status" value="1"/>
</dbReference>
<dbReference type="Pfam" id="PF13380">
    <property type="entry name" value="CoA_binding_2"/>
    <property type="match status" value="1"/>
</dbReference>
<keyword evidence="6" id="KW-1185">Reference proteome</keyword>
<dbReference type="Gene3D" id="3.40.50.720">
    <property type="entry name" value="NAD(P)-binding Rossmann-like Domain"/>
    <property type="match status" value="1"/>
</dbReference>
<evidence type="ECO:0000256" key="3">
    <source>
        <dbReference type="PROSITE-ProRule" id="PRU00409"/>
    </source>
</evidence>
<dbReference type="InterPro" id="IPR011761">
    <property type="entry name" value="ATP-grasp"/>
</dbReference>
<keyword evidence="3" id="KW-0547">Nucleotide-binding</keyword>
<dbReference type="AlphaFoldDB" id="A0A1I3ZZ12"/>
<evidence type="ECO:0000256" key="1">
    <source>
        <dbReference type="ARBA" id="ARBA00022532"/>
    </source>
</evidence>
<dbReference type="GO" id="GO:0005524">
    <property type="term" value="F:ATP binding"/>
    <property type="evidence" value="ECO:0007669"/>
    <property type="project" value="UniProtKB-UniRule"/>
</dbReference>
<dbReference type="Gene3D" id="3.30.1490.20">
    <property type="entry name" value="ATP-grasp fold, A domain"/>
    <property type="match status" value="1"/>
</dbReference>
<name>A0A1I3ZZ12_9PROT</name>
<dbReference type="SMART" id="SM00881">
    <property type="entry name" value="CoA_binding"/>
    <property type="match status" value="1"/>
</dbReference>
<evidence type="ECO:0000313" key="5">
    <source>
        <dbReference type="EMBL" id="SFK49374.1"/>
    </source>
</evidence>
<dbReference type="InterPro" id="IPR013815">
    <property type="entry name" value="ATP_grasp_subdomain_1"/>
</dbReference>
<feature type="domain" description="ATP-grasp" evidence="4">
    <location>
        <begin position="504"/>
        <end position="541"/>
    </location>
</feature>
<evidence type="ECO:0000259" key="4">
    <source>
        <dbReference type="PROSITE" id="PS50975"/>
    </source>
</evidence>
<dbReference type="OrthoDB" id="9807426at2"/>
<dbReference type="Gene3D" id="3.30.470.20">
    <property type="entry name" value="ATP-grasp fold, B domain"/>
    <property type="match status" value="1"/>
</dbReference>
<gene>
    <name evidence="5" type="ORF">SAMN02745775_1033</name>
</gene>
<dbReference type="InterPro" id="IPR032875">
    <property type="entry name" value="Succ_CoA_lig_flav_dom"/>
</dbReference>
<reference evidence="5 6" key="1">
    <citation type="submission" date="2016-10" db="EMBL/GenBank/DDBJ databases">
        <authorList>
            <person name="de Groot N.N."/>
        </authorList>
    </citation>
    <scope>NUCLEOTIDE SEQUENCE [LARGE SCALE GENOMIC DNA]</scope>
    <source>
        <strain evidence="5 6">DSM 19981</strain>
    </source>
</reference>
<dbReference type="InterPro" id="IPR016102">
    <property type="entry name" value="Succinyl-CoA_synth-like"/>
</dbReference>
<dbReference type="SUPFAM" id="SSF56059">
    <property type="entry name" value="Glutathione synthetase ATP-binding domain-like"/>
    <property type="match status" value="1"/>
</dbReference>
<dbReference type="STRING" id="1123062.SAMN02745775_1033"/>
<sequence length="712" mass="73499">MPRAPYPHAALRRLLHPASIAIIGASPRQGSFGLRTLRNLRGFGGAIHPVNPRYDSIEGTPCFPALAALPSVPDCAIVALGRDQAEATIADCIAAGVGGVILYASGYAETRKPDLIAQQARLAAMVEGTGTRLLGPNCLGATNYAIGARMMFGRMPEPRVPGTQGGDAAAIGIVTQSGSVSMALAQAMERGVTVSHAIPVGNAADVGIADLIAYLAEDETCRAIAAVFEGVEHPRQLAEAAAIAARAGKPLVIHKMAASEAGAEAALSHTGALAGNHAAYRAILEAEGAVMVDSLDAVMETARFLAKAGSPRGRGAGIVLASGGFGVAAADAAAAQGVPLPQPEGTTADILRAHVPEFGAARNPCDVTAMALNDGTAFEASAGAFLADPAYACLMVIYPYADAFGATRFESWRRLAARHGKPICCYWASEWLEGEGVLRLEAEPGIATFRTLPRLFAAIAAWLKRDAALSQPATIAPTPAPIRDATAAALRASPDRVVAERAAKALLAPYGIPVVPERLVRTAAEAAAAARDVGFPVALKAESPDIPHKTEAGVIRLNLTDTAQVEAAFDAVMHKALAVTTADRIAGMLVQPMLPRGLEMLMGARIDPTFGPLVAFGFGGVMAELLRDTALLPAPFTPAAADSALRRLRGAALLDGFRGAPATDVTALANILSDFSRFVADHADTIEEIDVNPLICTGGSITAVDALIVRRA</sequence>
<keyword evidence="1" id="KW-0816">Tricarboxylic acid cycle</keyword>
<protein>
    <submittedName>
        <fullName evidence="5">Acetyl-CoA synthetase</fullName>
    </submittedName>
</protein>
<dbReference type="Gene3D" id="3.40.50.261">
    <property type="entry name" value="Succinyl-CoA synthetase domains"/>
    <property type="match status" value="2"/>
</dbReference>
<accession>A0A1I3ZZ12</accession>
<dbReference type="InterPro" id="IPR043938">
    <property type="entry name" value="Ligase_CoA_dom"/>
</dbReference>
<organism evidence="5 6">
    <name type="scientific">Falsiroseomonas stagni DSM 19981</name>
    <dbReference type="NCBI Taxonomy" id="1123062"/>
    <lineage>
        <taxon>Bacteria</taxon>
        <taxon>Pseudomonadati</taxon>
        <taxon>Pseudomonadota</taxon>
        <taxon>Alphaproteobacteria</taxon>
        <taxon>Acetobacterales</taxon>
        <taxon>Roseomonadaceae</taxon>
        <taxon>Falsiroseomonas</taxon>
    </lineage>
</organism>
<dbReference type="InterPro" id="IPR036291">
    <property type="entry name" value="NAD(P)-bd_dom_sf"/>
</dbReference>
<dbReference type="Proteomes" id="UP000199473">
    <property type="component" value="Unassembled WGS sequence"/>
</dbReference>
<dbReference type="InterPro" id="IPR003781">
    <property type="entry name" value="CoA-bd"/>
</dbReference>
<keyword evidence="3" id="KW-0067">ATP-binding</keyword>
<dbReference type="SUPFAM" id="SSF51735">
    <property type="entry name" value="NAD(P)-binding Rossmann-fold domains"/>
    <property type="match status" value="1"/>
</dbReference>
<dbReference type="GO" id="GO:0043758">
    <property type="term" value="F:acetate-CoA ligase (ADP-forming) activity"/>
    <property type="evidence" value="ECO:0007669"/>
    <property type="project" value="InterPro"/>
</dbReference>
<dbReference type="Pfam" id="PF13607">
    <property type="entry name" value="Succ_CoA_lig"/>
    <property type="match status" value="1"/>
</dbReference>